<dbReference type="SUPFAM" id="SSF53706">
    <property type="entry name" value="Formate dehydrogenase/DMSO reductase, domains 1-3"/>
    <property type="match status" value="1"/>
</dbReference>
<sequence length="1145" mass="124445">MSNRKTNLPGRLPVNEPKTLNKQDGTKIWRSLGEKEGETRFDDALDREFLDGAAQMETEEEREMSRRSFVKLMGASSALAGMSLAACRRPESLIVPFAESPEWSIPGKPVHYATSMPQASGAASLVVTTHENRPTKLEPNKRFSKLGGTDSFVQASILDMYDPARSRDILSGGEKKTRADLVKALGELVTSSTKVGFVFGEDESPTRSRLVKELKAKYGSAKFYSYEPLAGEERKQANAAAFGSGSEVVADFSEAKVILSLDSDFLELDKQGPVSGFYKNRFIEGEGYDKKADPSAMNRLYIVEGGFSLTGGMADHRMRIAPSQVVAVAARIANKIKPGSVTVARGGELSDVQKQWADECAIDLQANAGQSVVLAGSRQSKALQNVCIAINTALNNYGKTLKPVVTEKAGYGDMESLIQSLNAKELDAVILMTPANPVYDAAGFADAAKNAKLIHLGLRTDASAHAADWHVPAAHYLESWGDARTALGTYTVVQPMILPLYNGVSELDLINLLLTGELFDPAADGGKSSPAYDAVRETFAGIADGSDKSWMQLLRDGFWQKSTYAAAAPQGGGTVSVTVADAPAAGNYEVVFSTDGSLYDGRYANNAWLQEAPDPISKVCWDNVAMVSPATAKEMGVYEKILKLQPKGKVYGIWTAENAGVDNVTGEGQNHANPMVKVSVNGAELEVPVMVAFGHADNVISISLGYGQGFDKHDELGRGPANAKHVSLVSVNRGFNAYTLRTAETPYLVSGAKVEKLGKKYHLAMTQEHHAMYGRALAREISTIATDGDHGKSFEEQMETVPKQGMDSHMPDNISLYKPQGSSTWHDKAQADKHLFDDRQQWAMTIDLNNCIGCNACLVACQAENNIPVVGKEQVAMGREMHWIRMDRYFAATETYDAKGNKILDADHNPVLDEDNPEMIPQPVACQHCEAAPCETVCPVNATVHSEDGLNTMAYNRCIGTRYCANNCPYKARRFNFFDYNKRNPLINKNLYKGPGGKKAVGEAPHLQKNPNVTVRMRGVMEKCTYCVQRIQSAKGKVKANTKEKATAAGGSSVDVKMSAEELRPKVDSVRTACQDACPSSAISFGNMLDGNKAQVMRSRDSKRNYSLLNYIGTLPRTTYLARVKNPNPKMPHAKGIGRATITMH</sequence>
<dbReference type="SUPFAM" id="SSF54862">
    <property type="entry name" value="4Fe-4S ferredoxins"/>
    <property type="match status" value="1"/>
</dbReference>
<dbReference type="Pfam" id="PF13247">
    <property type="entry name" value="Fer4_11"/>
    <property type="match status" value="1"/>
</dbReference>
<feature type="region of interest" description="Disordered" evidence="1">
    <location>
        <begin position="1"/>
        <end position="24"/>
    </location>
</feature>
<dbReference type="InterPro" id="IPR030948">
    <property type="entry name" value="TAT_var_transloc_signal_dom"/>
</dbReference>
<dbReference type="PROSITE" id="PS51379">
    <property type="entry name" value="4FE4S_FER_2"/>
    <property type="match status" value="3"/>
</dbReference>
<dbReference type="PANTHER" id="PTHR42783:SF3">
    <property type="entry name" value="GLUTAMATE SYNTHASE [NADPH] SMALL CHAIN-RELATED"/>
    <property type="match status" value="1"/>
</dbReference>
<dbReference type="CDD" id="cd10551">
    <property type="entry name" value="PsrB"/>
    <property type="match status" value="1"/>
</dbReference>
<protein>
    <submittedName>
        <fullName evidence="3">Molybdopterin oxidoreductase</fullName>
    </submittedName>
</protein>
<evidence type="ECO:0000259" key="2">
    <source>
        <dbReference type="PROSITE" id="PS51379"/>
    </source>
</evidence>
<dbReference type="EMBL" id="AP026866">
    <property type="protein sequence ID" value="BDS07815.1"/>
    <property type="molecule type" value="Genomic_DNA"/>
</dbReference>
<dbReference type="KEGG" id="osu:NT6N_28550"/>
<name>A0AAT9FP80_9BACT</name>
<dbReference type="PANTHER" id="PTHR42783">
    <property type="entry name" value="GLUTAMATE SYNTHASE [NADPH] SMALL CHAIN"/>
    <property type="match status" value="1"/>
</dbReference>
<organism evidence="3">
    <name type="scientific">Oceaniferula spumae</name>
    <dbReference type="NCBI Taxonomy" id="2979115"/>
    <lineage>
        <taxon>Bacteria</taxon>
        <taxon>Pseudomonadati</taxon>
        <taxon>Verrucomicrobiota</taxon>
        <taxon>Verrucomicrobiia</taxon>
        <taxon>Verrucomicrobiales</taxon>
        <taxon>Verrucomicrobiaceae</taxon>
        <taxon>Oceaniferula</taxon>
    </lineage>
</organism>
<feature type="region of interest" description="Disordered" evidence="1">
    <location>
        <begin position="1126"/>
        <end position="1145"/>
    </location>
</feature>
<evidence type="ECO:0000313" key="3">
    <source>
        <dbReference type="EMBL" id="BDS07815.1"/>
    </source>
</evidence>
<feature type="domain" description="4Fe-4S ferredoxin-type" evidence="2">
    <location>
        <begin position="917"/>
        <end position="948"/>
    </location>
</feature>
<dbReference type="NCBIfam" id="TIGR04519">
    <property type="entry name" value="MoCo_extend_TAT"/>
    <property type="match status" value="1"/>
</dbReference>
<proteinExistence type="predicted"/>
<dbReference type="InterPro" id="IPR017896">
    <property type="entry name" value="4Fe4S_Fe-S-bd"/>
</dbReference>
<dbReference type="Gene3D" id="3.30.70.20">
    <property type="match status" value="2"/>
</dbReference>
<dbReference type="CDD" id="cd02784">
    <property type="entry name" value="MopB_CT_PHLH"/>
    <property type="match status" value="1"/>
</dbReference>
<feature type="domain" description="4Fe-4S ferredoxin-type" evidence="2">
    <location>
        <begin position="842"/>
        <end position="872"/>
    </location>
</feature>
<evidence type="ECO:0000256" key="1">
    <source>
        <dbReference type="SAM" id="MobiDB-lite"/>
    </source>
</evidence>
<dbReference type="AlphaFoldDB" id="A0AAT9FP80"/>
<reference evidence="3" key="1">
    <citation type="submission" date="2024-07" db="EMBL/GenBank/DDBJ databases">
        <title>Complete genome sequence of Verrucomicrobiaceae bacterium NT6N.</title>
        <authorList>
            <person name="Huang C."/>
            <person name="Takami H."/>
            <person name="Hamasaki K."/>
        </authorList>
    </citation>
    <scope>NUCLEOTIDE SEQUENCE</scope>
    <source>
        <strain evidence="3">NT6N</strain>
    </source>
</reference>
<feature type="domain" description="4Fe-4S ferredoxin-type" evidence="2">
    <location>
        <begin position="949"/>
        <end position="978"/>
    </location>
</feature>
<accession>A0AAT9FP80</accession>
<gene>
    <name evidence="3" type="ORF">NT6N_28550</name>
</gene>